<proteinExistence type="predicted"/>
<dbReference type="RefSeq" id="WP_107528044.1">
    <property type="nucleotide sequence ID" value="NZ_JAIBNU010000007.1"/>
</dbReference>
<dbReference type="Pfam" id="PF04134">
    <property type="entry name" value="DCC1-like"/>
    <property type="match status" value="1"/>
</dbReference>
<protein>
    <submittedName>
        <fullName evidence="1">DUF393 domain-containing protein</fullName>
    </submittedName>
</protein>
<dbReference type="EMBL" id="QXRZ01000008">
    <property type="protein sequence ID" value="RIL41731.1"/>
    <property type="molecule type" value="Genomic_DNA"/>
</dbReference>
<dbReference type="PANTHER" id="PTHR33639:SF2">
    <property type="entry name" value="DUF393 DOMAIN-CONTAINING PROTEIN"/>
    <property type="match status" value="1"/>
</dbReference>
<comment type="caution">
    <text evidence="1">The sequence shown here is derived from an EMBL/GenBank/DDBJ whole genome shotgun (WGS) entry which is preliminary data.</text>
</comment>
<evidence type="ECO:0000313" key="1">
    <source>
        <dbReference type="EMBL" id="RIL41731.1"/>
    </source>
</evidence>
<organism evidence="1 2">
    <name type="scientific">Staphylococcus gallinarum</name>
    <dbReference type="NCBI Taxonomy" id="1293"/>
    <lineage>
        <taxon>Bacteria</taxon>
        <taxon>Bacillati</taxon>
        <taxon>Bacillota</taxon>
        <taxon>Bacilli</taxon>
        <taxon>Bacillales</taxon>
        <taxon>Staphylococcaceae</taxon>
        <taxon>Staphylococcus</taxon>
    </lineage>
</organism>
<dbReference type="InterPro" id="IPR052927">
    <property type="entry name" value="DCC_oxidoreductase"/>
</dbReference>
<reference evidence="1 2" key="1">
    <citation type="journal article" date="2016" name="Front. Microbiol.">
        <title>Comprehensive Phylogenetic Analysis of Bovine Non-aureus Staphylococci Species Based on Whole-Genome Sequencing.</title>
        <authorList>
            <person name="Naushad S."/>
            <person name="Barkema H.W."/>
            <person name="Luby C."/>
            <person name="Condas L.A."/>
            <person name="Nobrega D.B."/>
            <person name="Carson D.A."/>
            <person name="De Buck J."/>
        </authorList>
    </citation>
    <scope>NUCLEOTIDE SEQUENCE [LARGE SCALE GENOMIC DNA]</scope>
    <source>
        <strain evidence="1 2">SNUC 1388</strain>
    </source>
</reference>
<gene>
    <name evidence="1" type="ORF">BUZ01_11260</name>
</gene>
<accession>A0A2T4SUH4</accession>
<dbReference type="GO" id="GO:0015035">
    <property type="term" value="F:protein-disulfide reductase activity"/>
    <property type="evidence" value="ECO:0007669"/>
    <property type="project" value="InterPro"/>
</dbReference>
<dbReference type="Proteomes" id="UP000283576">
    <property type="component" value="Unassembled WGS sequence"/>
</dbReference>
<name>A0A2T4SUH4_STAGA</name>
<dbReference type="PANTHER" id="PTHR33639">
    <property type="entry name" value="THIOL-DISULFIDE OXIDOREDUCTASE DCC"/>
    <property type="match status" value="1"/>
</dbReference>
<evidence type="ECO:0000313" key="2">
    <source>
        <dbReference type="Proteomes" id="UP000283576"/>
    </source>
</evidence>
<dbReference type="AlphaFoldDB" id="A0A2T4SUH4"/>
<sequence length="127" mass="15110">MPIIYYDGTCVYCYNYAIWLIQNGLSKRYEFAQLQGETAQHLFENYPEADVKNSVILQNGDQFEFKSDAIATLITSLTGYKWLGVLLRLTPKFLREFGYNVFANNRNRMWKTHWHKPNKYEQSFFID</sequence>
<dbReference type="InterPro" id="IPR007263">
    <property type="entry name" value="DCC1-like"/>
</dbReference>